<reference evidence="12" key="1">
    <citation type="submission" date="2009-02" db="EMBL/GenBank/DDBJ databases">
        <title>The Genome Sequence of Ajellomyces capsulatus strain G186AR.</title>
        <authorList>
            <consortium name="The Broad Institute Genome Sequencing Platform"/>
            <person name="Champion M."/>
            <person name="Cuomo C."/>
            <person name="Ma L.-J."/>
            <person name="Henn M.R."/>
            <person name="Sil A."/>
            <person name="Goldman B."/>
            <person name="Young S.K."/>
            <person name="Kodira C.D."/>
            <person name="Zeng Q."/>
            <person name="Koehrsen M."/>
            <person name="Alvarado L."/>
            <person name="Berlin A."/>
            <person name="Borenstein D."/>
            <person name="Chen Z."/>
            <person name="Engels R."/>
            <person name="Freedman E."/>
            <person name="Gellesch M."/>
            <person name="Goldberg J."/>
            <person name="Griggs A."/>
            <person name="Gujja S."/>
            <person name="Heiman D."/>
            <person name="Hepburn T."/>
            <person name="Howarth C."/>
            <person name="Jen D."/>
            <person name="Larson L."/>
            <person name="Lewis B."/>
            <person name="Mehta T."/>
            <person name="Park D."/>
            <person name="Pearson M."/>
            <person name="Roberts A."/>
            <person name="Saif S."/>
            <person name="Shea T."/>
            <person name="Shenoy N."/>
            <person name="Sisk P."/>
            <person name="Stolte C."/>
            <person name="Sykes S."/>
            <person name="Walk T."/>
            <person name="White J."/>
            <person name="Yandava C."/>
            <person name="Klein B."/>
            <person name="McEwen J.G."/>
            <person name="Puccia R."/>
            <person name="Goldman G.H."/>
            <person name="Felipe M.S."/>
            <person name="Nino-Vega G."/>
            <person name="San-Blas G."/>
            <person name="Taylor J."/>
            <person name="Mendoza L."/>
            <person name="Galagan J."/>
            <person name="Nusbaum C."/>
            <person name="Birren B."/>
        </authorList>
    </citation>
    <scope>NUCLEOTIDE SEQUENCE</scope>
    <source>
        <strain evidence="12">G186AR</strain>
    </source>
</reference>
<dbReference type="Pfam" id="PF17050">
    <property type="entry name" value="AIM5"/>
    <property type="match status" value="1"/>
</dbReference>
<evidence type="ECO:0000256" key="7">
    <source>
        <dbReference type="ARBA" id="ARBA00023128"/>
    </source>
</evidence>
<evidence type="ECO:0000256" key="9">
    <source>
        <dbReference type="ARBA" id="ARBA00032159"/>
    </source>
</evidence>
<keyword evidence="7 11" id="KW-0496">Mitochondrion</keyword>
<evidence type="ECO:0000313" key="13">
    <source>
        <dbReference type="Proteomes" id="UP000001631"/>
    </source>
</evidence>
<proteinExistence type="inferred from homology"/>
<keyword evidence="5" id="KW-0812">Transmembrane</keyword>
<dbReference type="AlphaFoldDB" id="C0NQV5"/>
<comment type="similarity">
    <text evidence="3 11">Belongs to the MICOS complex subunit Mic12 family.</text>
</comment>
<protein>
    <recommendedName>
        <fullName evidence="4 11">MICOS complex subunit MIC12</fullName>
    </recommendedName>
    <alternativeName>
        <fullName evidence="10 11">Altered inheritance of mitochondria protein 5, mitochondrial</fullName>
    </alternativeName>
    <alternativeName>
        <fullName evidence="9 11">Found in mitochondrial proteome protein 51</fullName>
    </alternativeName>
</protein>
<dbReference type="GO" id="GO:0061617">
    <property type="term" value="C:MICOS complex"/>
    <property type="evidence" value="ECO:0007669"/>
    <property type="project" value="UniProtKB-UniRule"/>
</dbReference>
<dbReference type="GeneID" id="69038401"/>
<dbReference type="GO" id="GO:0042407">
    <property type="term" value="P:cristae formation"/>
    <property type="evidence" value="ECO:0007669"/>
    <property type="project" value="InterPro"/>
</dbReference>
<keyword evidence="11" id="KW-0999">Mitochondrion inner membrane</keyword>
<dbReference type="InterPro" id="IPR031463">
    <property type="entry name" value="Mic12"/>
</dbReference>
<evidence type="ECO:0000256" key="2">
    <source>
        <dbReference type="ARBA" id="ARBA00004370"/>
    </source>
</evidence>
<evidence type="ECO:0000256" key="10">
    <source>
        <dbReference type="ARBA" id="ARBA00032985"/>
    </source>
</evidence>
<sequence>MSFLKGFLTGLTFTTATLTLTVHLHLANRQQQHLLLREQIDSINAIALLPTSTAATDTSSSRRVYTSHTRNTSADDTDAIAAVLARRGYYPRERPGIMDLAKERWNRELEGWVRRMQEVGLEGIAREGARFFKGLVGEERRRES</sequence>
<comment type="subunit">
    <text evidence="11">Component of the mitochondrial contact site and cristae organizing system (MICOS) complex.</text>
</comment>
<evidence type="ECO:0000256" key="6">
    <source>
        <dbReference type="ARBA" id="ARBA00022989"/>
    </source>
</evidence>
<comment type="subcellular location">
    <subcellularLocation>
        <location evidence="2">Membrane</location>
    </subcellularLocation>
    <subcellularLocation>
        <location evidence="11">Mitochondrion inner membrane</location>
        <topology evidence="11">Single-pass membrane protein</topology>
    </subcellularLocation>
</comment>
<gene>
    <name evidence="12" type="ORF">HCBG_05385</name>
</gene>
<dbReference type="GO" id="GO:0044284">
    <property type="term" value="C:mitochondrial crista junction"/>
    <property type="evidence" value="ECO:0007669"/>
    <property type="project" value="InterPro"/>
</dbReference>
<evidence type="ECO:0000256" key="3">
    <source>
        <dbReference type="ARBA" id="ARBA00009188"/>
    </source>
</evidence>
<dbReference type="EMBL" id="GG663369">
    <property type="protein sequence ID" value="EEH06069.1"/>
    <property type="molecule type" value="Genomic_DNA"/>
</dbReference>
<evidence type="ECO:0000256" key="8">
    <source>
        <dbReference type="ARBA" id="ARBA00023136"/>
    </source>
</evidence>
<comment type="function">
    <text evidence="1 11">Component of the MICOS complex, a large protein complex of the mitochondrial inner membrane that plays crucial roles in the maintenance of crista junctions, inner membrane architecture, and formation of contact sites to the outer membrane.</text>
</comment>
<dbReference type="RefSeq" id="XP_045286550.1">
    <property type="nucleotide sequence ID" value="XM_045432434.1"/>
</dbReference>
<name>C0NQV5_AJECG</name>
<keyword evidence="6" id="KW-1133">Transmembrane helix</keyword>
<evidence type="ECO:0000256" key="11">
    <source>
        <dbReference type="RuleBase" id="RU363010"/>
    </source>
</evidence>
<accession>C0NQV5</accession>
<dbReference type="Proteomes" id="UP000001631">
    <property type="component" value="Unassembled WGS sequence"/>
</dbReference>
<dbReference type="HOGENOM" id="CLU_134520_1_0_1"/>
<dbReference type="InParanoid" id="C0NQV5"/>
<evidence type="ECO:0000256" key="1">
    <source>
        <dbReference type="ARBA" id="ARBA00002689"/>
    </source>
</evidence>
<organism evidence="12 13">
    <name type="scientific">Ajellomyces capsulatus (strain G186AR / H82 / ATCC MYA-2454 / RMSCC 2432)</name>
    <name type="common">Darling's disease fungus</name>
    <name type="synonym">Histoplasma capsulatum</name>
    <dbReference type="NCBI Taxonomy" id="447093"/>
    <lineage>
        <taxon>Eukaryota</taxon>
        <taxon>Fungi</taxon>
        <taxon>Dikarya</taxon>
        <taxon>Ascomycota</taxon>
        <taxon>Pezizomycotina</taxon>
        <taxon>Eurotiomycetes</taxon>
        <taxon>Eurotiomycetidae</taxon>
        <taxon>Onygenales</taxon>
        <taxon>Ajellomycetaceae</taxon>
        <taxon>Histoplasma</taxon>
    </lineage>
</organism>
<evidence type="ECO:0000313" key="12">
    <source>
        <dbReference type="EMBL" id="EEH06069.1"/>
    </source>
</evidence>
<evidence type="ECO:0000256" key="4">
    <source>
        <dbReference type="ARBA" id="ARBA00018170"/>
    </source>
</evidence>
<evidence type="ECO:0000256" key="5">
    <source>
        <dbReference type="ARBA" id="ARBA00022692"/>
    </source>
</evidence>
<keyword evidence="8" id="KW-0472">Membrane</keyword>
<keyword evidence="13" id="KW-1185">Reference proteome</keyword>